<protein>
    <submittedName>
        <fullName evidence="1">Uncharacterized protein</fullName>
    </submittedName>
</protein>
<dbReference type="GeneID" id="9813812"/>
<proteinExistence type="predicted"/>
<sequence>MARLVAVLLLLALLHPVLSIQCYRVDEFQKTVVDGVSVCMAQFDPQDGTSSFSGLQKLPKHFKHQADGCILTTQKSQTGEVFPLWECICSTELCNIPISWKQFKSSGYTMP</sequence>
<dbReference type="AlphaFoldDB" id="A0A2P4VNJ1"/>
<gene>
    <name evidence="1" type="ORF">GCK72_026028</name>
</gene>
<dbReference type="EMBL" id="WUAV01000006">
    <property type="protein sequence ID" value="KAF1749560.1"/>
    <property type="molecule type" value="Genomic_DNA"/>
</dbReference>
<dbReference type="Proteomes" id="UP000483820">
    <property type="component" value="Chromosome X"/>
</dbReference>
<name>A0A2P4VNJ1_CAERE</name>
<comment type="caution">
    <text evidence="1">The sequence shown here is derived from an EMBL/GenBank/DDBJ whole genome shotgun (WGS) entry which is preliminary data.</text>
</comment>
<dbReference type="KEGG" id="crq:GCK72_026028"/>
<dbReference type="CTD" id="9813812"/>
<accession>A0A2P4VNJ1</accession>
<organism evidence="1 2">
    <name type="scientific">Caenorhabditis remanei</name>
    <name type="common">Caenorhabditis vulgaris</name>
    <dbReference type="NCBI Taxonomy" id="31234"/>
    <lineage>
        <taxon>Eukaryota</taxon>
        <taxon>Metazoa</taxon>
        <taxon>Ecdysozoa</taxon>
        <taxon>Nematoda</taxon>
        <taxon>Chromadorea</taxon>
        <taxon>Rhabditida</taxon>
        <taxon>Rhabditina</taxon>
        <taxon>Rhabditomorpha</taxon>
        <taxon>Rhabditoidea</taxon>
        <taxon>Rhabditidae</taxon>
        <taxon>Peloderinae</taxon>
        <taxon>Caenorhabditis</taxon>
    </lineage>
</organism>
<evidence type="ECO:0000313" key="1">
    <source>
        <dbReference type="EMBL" id="KAF1749560.1"/>
    </source>
</evidence>
<evidence type="ECO:0000313" key="2">
    <source>
        <dbReference type="Proteomes" id="UP000483820"/>
    </source>
</evidence>
<reference evidence="1 2" key="1">
    <citation type="submission" date="2019-12" db="EMBL/GenBank/DDBJ databases">
        <title>Chromosome-level assembly of the Caenorhabditis remanei genome.</title>
        <authorList>
            <person name="Teterina A.A."/>
            <person name="Willis J.H."/>
            <person name="Phillips P.C."/>
        </authorList>
    </citation>
    <scope>NUCLEOTIDE SEQUENCE [LARGE SCALE GENOMIC DNA]</scope>
    <source>
        <strain evidence="1 2">PX506</strain>
        <tissue evidence="1">Whole organism</tissue>
    </source>
</reference>
<dbReference type="RefSeq" id="XP_003102037.2">
    <property type="nucleotide sequence ID" value="XM_003101989.2"/>
</dbReference>